<feature type="chain" id="PRO_5020300720" evidence="1">
    <location>
        <begin position="24"/>
        <end position="137"/>
    </location>
</feature>
<reference evidence="2 3" key="1">
    <citation type="journal article" date="2019" name="Int. J. Syst. Evol. Microbiol.">
        <title>Anaerobacillus alkaliphilus sp. nov., a novel alkaliphilic and moderately halophilic bacterium.</title>
        <authorList>
            <person name="Borsodi A.K."/>
            <person name="Aszalos J.M."/>
            <person name="Bihari P."/>
            <person name="Nagy I."/>
            <person name="Schumann P."/>
            <person name="Sproer C."/>
            <person name="Kovacs A.L."/>
            <person name="Boka K."/>
            <person name="Dobosy P."/>
            <person name="Ovari M."/>
            <person name="Szili-Kovacs T."/>
            <person name="Toth E."/>
        </authorList>
    </citation>
    <scope>NUCLEOTIDE SEQUENCE [LARGE SCALE GENOMIC DNA]</scope>
    <source>
        <strain evidence="2 3">B16-10</strain>
    </source>
</reference>
<accession>A0A4Q0VZL6</accession>
<dbReference type="RefSeq" id="WP_129076800.1">
    <property type="nucleotide sequence ID" value="NZ_QOUX01000001.1"/>
</dbReference>
<proteinExistence type="predicted"/>
<keyword evidence="3" id="KW-1185">Reference proteome</keyword>
<dbReference type="EMBL" id="QOUX01000001">
    <property type="protein sequence ID" value="RXJ04458.1"/>
    <property type="molecule type" value="Genomic_DNA"/>
</dbReference>
<feature type="signal peptide" evidence="1">
    <location>
        <begin position="1"/>
        <end position="23"/>
    </location>
</feature>
<keyword evidence="1" id="KW-0732">Signal</keyword>
<gene>
    <name evidence="2" type="ORF">DS745_03480</name>
</gene>
<evidence type="ECO:0000313" key="3">
    <source>
        <dbReference type="Proteomes" id="UP000290649"/>
    </source>
</evidence>
<dbReference type="Proteomes" id="UP000290649">
    <property type="component" value="Unassembled WGS sequence"/>
</dbReference>
<name>A0A4Q0VZL6_9BACI</name>
<sequence length="137" mass="15864">MIKLKFLSILLLVFILSPSITTAEETNLLTSSMTYKGENQNWSVEHKIYLVGTEVEYETKIRYKGNDNELKNIIPLRYTIGDKDGVISGNFSLKDGNVYHSERVECGGCRYKENLKETTFIIGEWLDYEERLILSRE</sequence>
<evidence type="ECO:0000256" key="1">
    <source>
        <dbReference type="SAM" id="SignalP"/>
    </source>
</evidence>
<protein>
    <submittedName>
        <fullName evidence="2">Uncharacterized protein</fullName>
    </submittedName>
</protein>
<comment type="caution">
    <text evidence="2">The sequence shown here is derived from an EMBL/GenBank/DDBJ whole genome shotgun (WGS) entry which is preliminary data.</text>
</comment>
<organism evidence="2 3">
    <name type="scientific">Anaerobacillus alkaliphilus</name>
    <dbReference type="NCBI Taxonomy" id="1548597"/>
    <lineage>
        <taxon>Bacteria</taxon>
        <taxon>Bacillati</taxon>
        <taxon>Bacillota</taxon>
        <taxon>Bacilli</taxon>
        <taxon>Bacillales</taxon>
        <taxon>Bacillaceae</taxon>
        <taxon>Anaerobacillus</taxon>
    </lineage>
</organism>
<dbReference type="OrthoDB" id="2880832at2"/>
<dbReference type="AlphaFoldDB" id="A0A4Q0VZL6"/>
<evidence type="ECO:0000313" key="2">
    <source>
        <dbReference type="EMBL" id="RXJ04458.1"/>
    </source>
</evidence>